<sequence length="94" mass="10653">MNISRQDRWALPTQPEAPEPSRESQADIARRVQEDLKEVNKQSQDRTPSKTGDQKATQFDGSPKPKPDPSPNWFKPKDDTPAILPKRHGPKNPD</sequence>
<feature type="compositionally biased region" description="Polar residues" evidence="1">
    <location>
        <begin position="49"/>
        <end position="59"/>
    </location>
</feature>
<name>Q6WB79_ALCFA</name>
<accession>Q6WB79</accession>
<feature type="region of interest" description="Disordered" evidence="1">
    <location>
        <begin position="1"/>
        <end position="94"/>
    </location>
</feature>
<dbReference type="AlphaFoldDB" id="Q6WB79"/>
<protein>
    <submittedName>
        <fullName evidence="2">Uncharacterized protein</fullName>
    </submittedName>
</protein>
<feature type="compositionally biased region" description="Basic residues" evidence="1">
    <location>
        <begin position="85"/>
        <end position="94"/>
    </location>
</feature>
<evidence type="ECO:0000256" key="1">
    <source>
        <dbReference type="SAM" id="MobiDB-lite"/>
    </source>
</evidence>
<dbReference type="EMBL" id="AY297781">
    <property type="protein sequence ID" value="AAS45092.1"/>
    <property type="molecule type" value="Genomic_DNA"/>
</dbReference>
<feature type="compositionally biased region" description="Basic and acidic residues" evidence="1">
    <location>
        <begin position="19"/>
        <end position="48"/>
    </location>
</feature>
<organism evidence="2">
    <name type="scientific">Alcaligenes faecalis</name>
    <dbReference type="NCBI Taxonomy" id="511"/>
    <lineage>
        <taxon>Bacteria</taxon>
        <taxon>Pseudomonadati</taxon>
        <taxon>Pseudomonadota</taxon>
        <taxon>Betaproteobacteria</taxon>
        <taxon>Burkholderiales</taxon>
        <taxon>Alcaligenaceae</taxon>
        <taxon>Alcaligenes</taxon>
    </lineage>
</organism>
<proteinExistence type="predicted"/>
<evidence type="ECO:0000313" key="2">
    <source>
        <dbReference type="EMBL" id="AAS45092.1"/>
    </source>
</evidence>
<reference evidence="2" key="1">
    <citation type="submission" date="2003-04" db="EMBL/GenBank/DDBJ databases">
        <title>Genes for Arsenite Oxidation from Alcaligenes faecalis.</title>
        <authorList>
            <person name="Silver S."/>
            <person name="Phung L.T."/>
            <person name="Malo B.J."/>
        </authorList>
    </citation>
    <scope>NUCLEOTIDE SEQUENCE</scope>
    <source>
        <strain evidence="2">NCIB 8687</strain>
    </source>
</reference>